<dbReference type="PATRIC" id="fig|1657.3.peg.175"/>
<keyword evidence="4" id="KW-1185">Reference proteome</keyword>
<accession>A0A0K9EV56</accession>
<dbReference type="AlphaFoldDB" id="A0A0K9EV56"/>
<dbReference type="OrthoDB" id="3210860at2"/>
<proteinExistence type="predicted"/>
<protein>
    <submittedName>
        <fullName evidence="1">DUF3145 domain-containing protein</fullName>
    </submittedName>
    <submittedName>
        <fullName evidence="3">Protein of uncharacterized function (DUF3145)</fullName>
    </submittedName>
</protein>
<dbReference type="STRING" id="1657.ACU20_01755"/>
<gene>
    <name evidence="3" type="ORF">NCTC10327_01325</name>
    <name evidence="1" type="ORF">R6G71_07235</name>
    <name evidence="2" type="ORF">SAMN05421878_1013</name>
</gene>
<dbReference type="Proteomes" id="UP000182744">
    <property type="component" value="Unassembled WGS sequence"/>
</dbReference>
<reference evidence="1" key="4">
    <citation type="submission" date="2023-10" db="EMBL/GenBank/DDBJ databases">
        <title>Whole Genome based description of the genera Actinobaculum and Actinotignum reveals a complex phylogenetic relationship within the species included in the genus Actinotignum.</title>
        <authorList>
            <person name="Jensen C.S."/>
            <person name="Dargis R."/>
            <person name="Kemp M."/>
            <person name="Christensen J.J."/>
        </authorList>
    </citation>
    <scope>NUCLEOTIDE SEQUENCE</scope>
    <source>
        <strain evidence="1">Actinobaculum_suis_CCUG19206T</strain>
    </source>
</reference>
<dbReference type="Proteomes" id="UP000269974">
    <property type="component" value="Unassembled WGS sequence"/>
</dbReference>
<evidence type="ECO:0000313" key="2">
    <source>
        <dbReference type="EMBL" id="SDD98384.1"/>
    </source>
</evidence>
<dbReference type="Proteomes" id="UP001273799">
    <property type="component" value="Unassembled WGS sequence"/>
</dbReference>
<evidence type="ECO:0000313" key="1">
    <source>
        <dbReference type="EMBL" id="MDY5153831.1"/>
    </source>
</evidence>
<dbReference type="EMBL" id="FNAU01000001">
    <property type="protein sequence ID" value="SDD98384.1"/>
    <property type="molecule type" value="Genomic_DNA"/>
</dbReference>
<reference evidence="4" key="1">
    <citation type="submission" date="2016-10" db="EMBL/GenBank/DDBJ databases">
        <authorList>
            <person name="Varghese N."/>
        </authorList>
    </citation>
    <scope>NUCLEOTIDE SEQUENCE [LARGE SCALE GENOMIC DNA]</scope>
    <source>
        <strain evidence="4">DSM 20639</strain>
    </source>
</reference>
<organism evidence="3 5">
    <name type="scientific">Actinobaculum suis</name>
    <dbReference type="NCBI Taxonomy" id="1657"/>
    <lineage>
        <taxon>Bacteria</taxon>
        <taxon>Bacillati</taxon>
        <taxon>Actinomycetota</taxon>
        <taxon>Actinomycetes</taxon>
        <taxon>Actinomycetales</taxon>
        <taxon>Actinomycetaceae</taxon>
        <taxon>Actinobaculum</taxon>
    </lineage>
</organism>
<evidence type="ECO:0000313" key="4">
    <source>
        <dbReference type="Proteomes" id="UP000182744"/>
    </source>
</evidence>
<name>A0A0K9EV56_9ACTO</name>
<dbReference type="EMBL" id="UYIO01000001">
    <property type="protein sequence ID" value="VDG76687.1"/>
    <property type="molecule type" value="Genomic_DNA"/>
</dbReference>
<sequence length="168" mass="18475">MAEKHVTRGVIFIHSVTPAVQPHVEWAVASVLGYEPHFEWTKQPALPNMSRSEVPWTGEIGTGAVLASALNGWEHLRYEITEDGTGISEGGRWSATPGLGIFYAQTDLAGNVVIPENRVRAAIEEAGNDPIELRRRLDLALGQAWDDELEPFRYAGAGAPIRWLHRVG</sequence>
<dbReference type="InterPro" id="IPR021491">
    <property type="entry name" value="DUF3145"/>
</dbReference>
<dbReference type="Pfam" id="PF11343">
    <property type="entry name" value="DUF3145"/>
    <property type="match status" value="1"/>
</dbReference>
<evidence type="ECO:0000313" key="5">
    <source>
        <dbReference type="Proteomes" id="UP000269974"/>
    </source>
</evidence>
<evidence type="ECO:0000313" key="3">
    <source>
        <dbReference type="EMBL" id="VDG76687.1"/>
    </source>
</evidence>
<reference evidence="3 5" key="3">
    <citation type="submission" date="2018-11" db="EMBL/GenBank/DDBJ databases">
        <authorList>
            <consortium name="Pathogen Informatics"/>
        </authorList>
    </citation>
    <scope>NUCLEOTIDE SEQUENCE [LARGE SCALE GENOMIC DNA]</scope>
    <source>
        <strain evidence="3 5">NCTC10327</strain>
    </source>
</reference>
<dbReference type="EMBL" id="JAWNFU010000004">
    <property type="protein sequence ID" value="MDY5153831.1"/>
    <property type="molecule type" value="Genomic_DNA"/>
</dbReference>
<reference evidence="2" key="2">
    <citation type="submission" date="2016-10" db="EMBL/GenBank/DDBJ databases">
        <authorList>
            <person name="Varghese N."/>
            <person name="Submissions S."/>
        </authorList>
    </citation>
    <scope>NUCLEOTIDE SEQUENCE</scope>
    <source>
        <strain evidence="2">DSM 20639</strain>
    </source>
</reference>
<dbReference type="RefSeq" id="WP_049619018.1">
    <property type="nucleotide sequence ID" value="NZ_FNAU01000001.1"/>
</dbReference>